<evidence type="ECO:0000313" key="4">
    <source>
        <dbReference type="Proteomes" id="UP001162891"/>
    </source>
</evidence>
<evidence type="ECO:0008006" key="5">
    <source>
        <dbReference type="Google" id="ProtNLM"/>
    </source>
</evidence>
<name>A0ABM7WXP4_9BACT</name>
<feature type="transmembrane region" description="Helical" evidence="2">
    <location>
        <begin position="12"/>
        <end position="33"/>
    </location>
</feature>
<accession>A0ABM7WXP4</accession>
<dbReference type="PANTHER" id="PTHR39555">
    <property type="entry name" value="FIMBRIAL ASSEMBLY PROTEIN PILO-LIKE PROTEIN-RELATED"/>
    <property type="match status" value="1"/>
</dbReference>
<evidence type="ECO:0000313" key="3">
    <source>
        <dbReference type="EMBL" id="BDG04299.1"/>
    </source>
</evidence>
<dbReference type="Gene3D" id="3.30.70.60">
    <property type="match status" value="1"/>
</dbReference>
<feature type="coiled-coil region" evidence="1">
    <location>
        <begin position="43"/>
        <end position="101"/>
    </location>
</feature>
<dbReference type="EMBL" id="AP025591">
    <property type="protein sequence ID" value="BDG04299.1"/>
    <property type="molecule type" value="Genomic_DNA"/>
</dbReference>
<dbReference type="RefSeq" id="WP_248352661.1">
    <property type="nucleotide sequence ID" value="NZ_AP025591.1"/>
</dbReference>
<dbReference type="Pfam" id="PF04350">
    <property type="entry name" value="PilO"/>
    <property type="match status" value="1"/>
</dbReference>
<proteinExistence type="predicted"/>
<keyword evidence="2" id="KW-1133">Transmembrane helix</keyword>
<reference evidence="4" key="1">
    <citation type="journal article" date="2022" name="Int. J. Syst. Evol. Microbiol.">
        <title>Anaeromyxobacter oryzae sp. nov., Anaeromyxobacter diazotrophicus sp. nov. and Anaeromyxobacter paludicola sp. nov., isolated from paddy soils.</title>
        <authorList>
            <person name="Itoh H."/>
            <person name="Xu Z."/>
            <person name="Mise K."/>
            <person name="Masuda Y."/>
            <person name="Ushijima N."/>
            <person name="Hayakawa C."/>
            <person name="Shiratori Y."/>
            <person name="Senoo K."/>
        </authorList>
    </citation>
    <scope>NUCLEOTIDE SEQUENCE [LARGE SCALE GENOMIC DNA]</scope>
    <source>
        <strain evidence="4">Red232</strain>
    </source>
</reference>
<protein>
    <recommendedName>
        <fullName evidence="5">Pilus assembly protein PilO</fullName>
    </recommendedName>
</protein>
<dbReference type="InterPro" id="IPR014717">
    <property type="entry name" value="Transl_elong_EF1B/ribsomal_bS6"/>
</dbReference>
<evidence type="ECO:0000256" key="1">
    <source>
        <dbReference type="SAM" id="Coils"/>
    </source>
</evidence>
<keyword evidence="1" id="KW-0175">Coiled coil</keyword>
<organism evidence="3 4">
    <name type="scientific">Anaeromyxobacter oryzae</name>
    <dbReference type="NCBI Taxonomy" id="2918170"/>
    <lineage>
        <taxon>Bacteria</taxon>
        <taxon>Pseudomonadati</taxon>
        <taxon>Myxococcota</taxon>
        <taxon>Myxococcia</taxon>
        <taxon>Myxococcales</taxon>
        <taxon>Cystobacterineae</taxon>
        <taxon>Anaeromyxobacteraceae</taxon>
        <taxon>Anaeromyxobacter</taxon>
    </lineage>
</organism>
<dbReference type="Proteomes" id="UP001162891">
    <property type="component" value="Chromosome"/>
</dbReference>
<evidence type="ECO:0000256" key="2">
    <source>
        <dbReference type="SAM" id="Phobius"/>
    </source>
</evidence>
<sequence>MEKLLDQIAKAALGVKVAVVAGAVVLLTALNYFTVSLTLGPSISDVEKKIARTDAEQKRLSADLTYKTGIANDLNRFRREREVLEQKLNEALAELPEQKKIEDILELFQDRAQKAGLEILSIEPRAQEPQDFYARLPIQMEVDGNFHEIATFFDSLGRLRRIVNVSGIELQTPKDVNGRVVVNGRFTATTFMFLDPKAAGAAKKK</sequence>
<keyword evidence="2" id="KW-0812">Transmembrane</keyword>
<keyword evidence="4" id="KW-1185">Reference proteome</keyword>
<dbReference type="PANTHER" id="PTHR39555:SF1">
    <property type="entry name" value="TYPE IV PILUS INNER MEMBRANE COMPONENT PILO"/>
    <property type="match status" value="1"/>
</dbReference>
<dbReference type="InterPro" id="IPR007445">
    <property type="entry name" value="PilO"/>
</dbReference>
<keyword evidence="2" id="KW-0472">Membrane</keyword>
<gene>
    <name evidence="3" type="ORF">AMOR_32950</name>
</gene>